<comment type="caution">
    <text evidence="1">The sequence shown here is derived from an EMBL/GenBank/DDBJ whole genome shotgun (WGS) entry which is preliminary data.</text>
</comment>
<sequence>MNALVLFRGNPSVKKPANNMKRHCTGLFWETILICIEFYSGYELLL</sequence>
<dbReference type="Proteomes" id="UP000615755">
    <property type="component" value="Unassembled WGS sequence"/>
</dbReference>
<keyword evidence="2" id="KW-1185">Reference proteome</keyword>
<proteinExistence type="predicted"/>
<dbReference type="EMBL" id="AQGV01000012">
    <property type="protein sequence ID" value="MBE0367996.1"/>
    <property type="molecule type" value="Genomic_DNA"/>
</dbReference>
<evidence type="ECO:0000313" key="2">
    <source>
        <dbReference type="Proteomes" id="UP000615755"/>
    </source>
</evidence>
<evidence type="ECO:0000313" key="1">
    <source>
        <dbReference type="EMBL" id="MBE0367996.1"/>
    </source>
</evidence>
<reference evidence="1 2" key="1">
    <citation type="submission" date="2015-03" db="EMBL/GenBank/DDBJ databases">
        <title>Genome sequence of Pseudoalteromonas aurantia.</title>
        <authorList>
            <person name="Xie B.-B."/>
            <person name="Rong J.-C."/>
            <person name="Qin Q.-L."/>
            <person name="Zhang Y.-Z."/>
        </authorList>
    </citation>
    <scope>NUCLEOTIDE SEQUENCE [LARGE SCALE GENOMIC DNA]</scope>
    <source>
        <strain evidence="1 2">208</strain>
    </source>
</reference>
<name>A0ABR9EAJ4_9GAMM</name>
<accession>A0ABR9EAJ4</accession>
<organism evidence="1 2">
    <name type="scientific">Pseudoalteromonas aurantia 208</name>
    <dbReference type="NCBI Taxonomy" id="1314867"/>
    <lineage>
        <taxon>Bacteria</taxon>
        <taxon>Pseudomonadati</taxon>
        <taxon>Pseudomonadota</taxon>
        <taxon>Gammaproteobacteria</taxon>
        <taxon>Alteromonadales</taxon>
        <taxon>Pseudoalteromonadaceae</taxon>
        <taxon>Pseudoalteromonas</taxon>
    </lineage>
</organism>
<protein>
    <submittedName>
        <fullName evidence="1">Uncharacterized protein</fullName>
    </submittedName>
</protein>
<gene>
    <name evidence="1" type="ORF">PAUR_a1489</name>
</gene>